<evidence type="ECO:0000256" key="3">
    <source>
        <dbReference type="ARBA" id="ARBA00022679"/>
    </source>
</evidence>
<comment type="pathway">
    <text evidence="1">Amino-acid biosynthesis; L-arginine biosynthesis; N(2)-acetyl-L-ornithine from L-glutamate: step 2/4.</text>
</comment>
<organism evidence="6 7">
    <name type="scientific">Neisseria musculi</name>
    <dbReference type="NCBI Taxonomy" id="1815583"/>
    <lineage>
        <taxon>Bacteria</taxon>
        <taxon>Pseudomonadati</taxon>
        <taxon>Pseudomonadota</taxon>
        <taxon>Betaproteobacteria</taxon>
        <taxon>Neisseriales</taxon>
        <taxon>Neisseriaceae</taxon>
        <taxon>Neisseria</taxon>
    </lineage>
</organism>
<evidence type="ECO:0000256" key="2">
    <source>
        <dbReference type="ARBA" id="ARBA00013065"/>
    </source>
</evidence>
<dbReference type="GO" id="GO:0003991">
    <property type="term" value="F:acetylglutamate kinase activity"/>
    <property type="evidence" value="ECO:0007669"/>
    <property type="project" value="UniProtKB-EC"/>
</dbReference>
<name>A0A7H1MBL5_9NEIS</name>
<dbReference type="InterPro" id="IPR001048">
    <property type="entry name" value="Asp/Glu/Uridylate_kinase"/>
</dbReference>
<evidence type="ECO:0000256" key="4">
    <source>
        <dbReference type="ARBA" id="ARBA00048141"/>
    </source>
</evidence>
<evidence type="ECO:0000313" key="7">
    <source>
        <dbReference type="Proteomes" id="UP000516412"/>
    </source>
</evidence>
<evidence type="ECO:0000256" key="1">
    <source>
        <dbReference type="ARBA" id="ARBA00004828"/>
    </source>
</evidence>
<dbReference type="PANTHER" id="PTHR23342:SF0">
    <property type="entry name" value="N-ACETYLGLUTAMATE SYNTHASE, MITOCHONDRIAL"/>
    <property type="match status" value="1"/>
</dbReference>
<feature type="domain" description="Aspartate/glutamate/uridylate kinase" evidence="5">
    <location>
        <begin position="36"/>
        <end position="173"/>
    </location>
</feature>
<keyword evidence="7" id="KW-1185">Reference proteome</keyword>
<evidence type="ECO:0000259" key="5">
    <source>
        <dbReference type="Pfam" id="PF00696"/>
    </source>
</evidence>
<evidence type="ECO:0000313" key="6">
    <source>
        <dbReference type="EMBL" id="QNT59030.1"/>
    </source>
</evidence>
<dbReference type="GO" id="GO:0006526">
    <property type="term" value="P:L-arginine biosynthetic process"/>
    <property type="evidence" value="ECO:0007669"/>
    <property type="project" value="TreeGrafter"/>
</dbReference>
<sequence>MALLKLVGINPVIAWTEEACRLTICSIGGKEGTFMQGMRVTDSETMDIVEMVLVGGHVNKEIVSLLNQYGGKAVGVTGCDSNFIWAKKLFIDAPECSSVDIGQVGVLESIDCSLVKSIIAYGHIPVVVPIGVDSNGEAFNINAELDAEKLLMMSNTAGVLDKNGNLFTNLTPIRAAI</sequence>
<dbReference type="SUPFAM" id="SSF53633">
    <property type="entry name" value="Carbamate kinase-like"/>
    <property type="match status" value="1"/>
</dbReference>
<dbReference type="InterPro" id="IPR036393">
    <property type="entry name" value="AceGlu_kinase-like_sf"/>
</dbReference>
<dbReference type="Gene3D" id="3.40.1160.10">
    <property type="entry name" value="Acetylglutamate kinase-like"/>
    <property type="match status" value="1"/>
</dbReference>
<dbReference type="EMBL" id="CP060414">
    <property type="protein sequence ID" value="QNT59030.1"/>
    <property type="molecule type" value="Genomic_DNA"/>
</dbReference>
<proteinExistence type="predicted"/>
<keyword evidence="6" id="KW-0418">Kinase</keyword>
<keyword evidence="3" id="KW-0808">Transferase</keyword>
<reference evidence="6" key="1">
    <citation type="submission" date="2024-06" db="EMBL/GenBank/DDBJ databases">
        <title>Complete Genome Sequence of mouse commensal type strain Neisseria musculi.</title>
        <authorList>
            <person name="Thapa E."/>
            <person name="Aluvathingal J."/>
            <person name="Nadendla S."/>
            <person name="Mehta A."/>
            <person name="Tettelin H."/>
            <person name="Weyand N.J."/>
        </authorList>
    </citation>
    <scope>NUCLEOTIDE SEQUENCE</scope>
    <source>
        <strain evidence="6">NW831</strain>
    </source>
</reference>
<accession>A0A7H1MBL5</accession>
<protein>
    <recommendedName>
        <fullName evidence="2">acetylglutamate kinase</fullName>
        <ecNumber evidence="2">2.7.2.8</ecNumber>
    </recommendedName>
</protein>
<dbReference type="KEGG" id="nmus:H7A79_0701"/>
<dbReference type="AlphaFoldDB" id="A0A7H1MBL5"/>
<dbReference type="EC" id="2.7.2.8" evidence="2"/>
<dbReference type="Proteomes" id="UP000516412">
    <property type="component" value="Chromosome"/>
</dbReference>
<comment type="catalytic activity">
    <reaction evidence="4">
        <text>N-acetyl-L-glutamate + ATP = N-acetyl-L-glutamyl 5-phosphate + ADP</text>
        <dbReference type="Rhea" id="RHEA:14629"/>
        <dbReference type="ChEBI" id="CHEBI:30616"/>
        <dbReference type="ChEBI" id="CHEBI:44337"/>
        <dbReference type="ChEBI" id="CHEBI:57936"/>
        <dbReference type="ChEBI" id="CHEBI:456216"/>
        <dbReference type="EC" id="2.7.2.8"/>
    </reaction>
</comment>
<gene>
    <name evidence="6" type="ORF">H7A79_0701</name>
</gene>
<dbReference type="Pfam" id="PF00696">
    <property type="entry name" value="AA_kinase"/>
    <property type="match status" value="1"/>
</dbReference>
<dbReference type="PANTHER" id="PTHR23342">
    <property type="entry name" value="N-ACETYLGLUTAMATE SYNTHASE"/>
    <property type="match status" value="1"/>
</dbReference>